<dbReference type="EMBL" id="JAAAHS010000157">
    <property type="protein sequence ID" value="NBE53666.1"/>
    <property type="molecule type" value="Genomic_DNA"/>
</dbReference>
<evidence type="ECO:0000259" key="1">
    <source>
        <dbReference type="Pfam" id="PF01494"/>
    </source>
</evidence>
<name>A0A964UQZ9_9ACTN</name>
<dbReference type="AlphaFoldDB" id="A0A964UQZ9"/>
<sequence>MAREPQASAVPTSIAAVESAAAAESAPPNARVLISGASIAGPALAYWLGRHGFRPTVVELAPALRPGGQAVDFRSDSHLTVLDRMGVLPELRRRQTGGSPIRFVDADDRTLLRLPPEFAGGRIEVQRGDLAEVLYEASLPWTEYVFGDSITGLTEHDAGVRVDFRHAPARDFDLVIGADGLHSQVRRLAFGPEEAHVSHLGYYAATWGLPNFLGVDEGSVGHNAPGRLASVGVDHRDPSRAGAFFVFASPELTYDRHDPDQQKRLLVEAFSDLGWEVPRLLASLAPAPDLYFDSISRADVDTWSTGRVALVGDAACGATLGGMGTGTAVVAAYVLAGELARHPGDHRAAFTGYEKRLRKYAEGCQAGGDRTGKFLAPATTTGLRLRNALLSRPLFLNAMLKMGEKVSTTVALPEYVDAAAAGPDGVSAGRREVRA</sequence>
<organism evidence="2 3">
    <name type="scientific">Streptomyces boluensis</name>
    <dbReference type="NCBI Taxonomy" id="1775135"/>
    <lineage>
        <taxon>Bacteria</taxon>
        <taxon>Bacillati</taxon>
        <taxon>Actinomycetota</taxon>
        <taxon>Actinomycetes</taxon>
        <taxon>Kitasatosporales</taxon>
        <taxon>Streptomycetaceae</taxon>
        <taxon>Streptomyces</taxon>
    </lineage>
</organism>
<keyword evidence="3" id="KW-1185">Reference proteome</keyword>
<dbReference type="PANTHER" id="PTHR46865">
    <property type="entry name" value="OXIDOREDUCTASE-RELATED"/>
    <property type="match status" value="1"/>
</dbReference>
<accession>A0A964UQZ9</accession>
<dbReference type="PANTHER" id="PTHR46865:SF2">
    <property type="entry name" value="MONOOXYGENASE"/>
    <property type="match status" value="1"/>
</dbReference>
<evidence type="ECO:0000313" key="3">
    <source>
        <dbReference type="Proteomes" id="UP000598297"/>
    </source>
</evidence>
<dbReference type="InterPro" id="IPR002938">
    <property type="entry name" value="FAD-bd"/>
</dbReference>
<dbReference type="Gene3D" id="3.50.50.60">
    <property type="entry name" value="FAD/NAD(P)-binding domain"/>
    <property type="match status" value="1"/>
</dbReference>
<dbReference type="InterPro" id="IPR036188">
    <property type="entry name" value="FAD/NAD-bd_sf"/>
</dbReference>
<dbReference type="Pfam" id="PF01494">
    <property type="entry name" value="FAD_binding_3"/>
    <property type="match status" value="1"/>
</dbReference>
<dbReference type="InterPro" id="IPR051704">
    <property type="entry name" value="FAD_aromatic-hydroxylase"/>
</dbReference>
<reference evidence="2" key="1">
    <citation type="submission" date="2020-01" db="EMBL/GenBank/DDBJ databases">
        <title>Whole-genome analyses of novel actinobacteria.</title>
        <authorList>
            <person name="Sahin N."/>
        </authorList>
    </citation>
    <scope>NUCLEOTIDE SEQUENCE</scope>
    <source>
        <strain evidence="2">YC537</strain>
    </source>
</reference>
<comment type="caution">
    <text evidence="2">The sequence shown here is derived from an EMBL/GenBank/DDBJ whole genome shotgun (WGS) entry which is preliminary data.</text>
</comment>
<proteinExistence type="predicted"/>
<evidence type="ECO:0000313" key="2">
    <source>
        <dbReference type="EMBL" id="NBE53666.1"/>
    </source>
</evidence>
<dbReference type="SUPFAM" id="SSF51905">
    <property type="entry name" value="FAD/NAD(P)-binding domain"/>
    <property type="match status" value="1"/>
</dbReference>
<dbReference type="GO" id="GO:0071949">
    <property type="term" value="F:FAD binding"/>
    <property type="evidence" value="ECO:0007669"/>
    <property type="project" value="InterPro"/>
</dbReference>
<protein>
    <submittedName>
        <fullName evidence="2">FAD-dependent oxidoreductase</fullName>
    </submittedName>
</protein>
<dbReference type="RefSeq" id="WP_161699776.1">
    <property type="nucleotide sequence ID" value="NZ_JAAAHS010000157.1"/>
</dbReference>
<dbReference type="OrthoDB" id="3356051at2"/>
<dbReference type="Gene3D" id="3.30.9.10">
    <property type="entry name" value="D-Amino Acid Oxidase, subunit A, domain 2"/>
    <property type="match status" value="1"/>
</dbReference>
<feature type="domain" description="FAD-binding" evidence="1">
    <location>
        <begin position="30"/>
        <end position="342"/>
    </location>
</feature>
<gene>
    <name evidence="2" type="ORF">GUY60_20020</name>
</gene>
<dbReference type="Proteomes" id="UP000598297">
    <property type="component" value="Unassembled WGS sequence"/>
</dbReference>
<dbReference type="PRINTS" id="PR00420">
    <property type="entry name" value="RNGMNOXGNASE"/>
</dbReference>